<organism evidence="1">
    <name type="scientific">Anguilla anguilla</name>
    <name type="common">European freshwater eel</name>
    <name type="synonym">Muraena anguilla</name>
    <dbReference type="NCBI Taxonomy" id="7936"/>
    <lineage>
        <taxon>Eukaryota</taxon>
        <taxon>Metazoa</taxon>
        <taxon>Chordata</taxon>
        <taxon>Craniata</taxon>
        <taxon>Vertebrata</taxon>
        <taxon>Euteleostomi</taxon>
        <taxon>Actinopterygii</taxon>
        <taxon>Neopterygii</taxon>
        <taxon>Teleostei</taxon>
        <taxon>Anguilliformes</taxon>
        <taxon>Anguillidae</taxon>
        <taxon>Anguilla</taxon>
    </lineage>
</organism>
<dbReference type="AlphaFoldDB" id="A0A0E9PQE1"/>
<evidence type="ECO:0000313" key="1">
    <source>
        <dbReference type="EMBL" id="JAH06078.1"/>
    </source>
</evidence>
<reference evidence="1" key="1">
    <citation type="submission" date="2014-11" db="EMBL/GenBank/DDBJ databases">
        <authorList>
            <person name="Amaro Gonzalez C."/>
        </authorList>
    </citation>
    <scope>NUCLEOTIDE SEQUENCE</scope>
</reference>
<protein>
    <submittedName>
        <fullName evidence="1">Uncharacterized protein</fullName>
    </submittedName>
</protein>
<accession>A0A0E9PQE1</accession>
<dbReference type="EMBL" id="GBXM01102499">
    <property type="protein sequence ID" value="JAH06078.1"/>
    <property type="molecule type" value="Transcribed_RNA"/>
</dbReference>
<reference evidence="1" key="2">
    <citation type="journal article" date="2015" name="Fish Shellfish Immunol.">
        <title>Early steps in the European eel (Anguilla anguilla)-Vibrio vulnificus interaction in the gills: Role of the RtxA13 toxin.</title>
        <authorList>
            <person name="Callol A."/>
            <person name="Pajuelo D."/>
            <person name="Ebbesson L."/>
            <person name="Teles M."/>
            <person name="MacKenzie S."/>
            <person name="Amaro C."/>
        </authorList>
    </citation>
    <scope>NUCLEOTIDE SEQUENCE</scope>
</reference>
<name>A0A0E9PQE1_ANGAN</name>
<proteinExistence type="predicted"/>
<sequence>MDRPGRQLNLPQSYLVYFFCCFI</sequence>
<dbReference type="EMBL" id="GBXM01097325">
    <property type="protein sequence ID" value="JAH11252.1"/>
    <property type="molecule type" value="Transcribed_RNA"/>
</dbReference>